<name>A0A7N0ULX7_KALFE</name>
<feature type="compositionally biased region" description="Polar residues" evidence="1">
    <location>
        <begin position="52"/>
        <end position="64"/>
    </location>
</feature>
<accession>A0A7N0ULX7</accession>
<dbReference type="AlphaFoldDB" id="A0A7N0ULX7"/>
<evidence type="ECO:0000313" key="2">
    <source>
        <dbReference type="EnsemblPlants" id="Kaladp0073s0054.1.v1.1.CDS.1"/>
    </source>
</evidence>
<reference evidence="2" key="1">
    <citation type="submission" date="2021-01" db="UniProtKB">
        <authorList>
            <consortium name="EnsemblPlants"/>
        </authorList>
    </citation>
    <scope>IDENTIFICATION</scope>
</reference>
<feature type="compositionally biased region" description="Basic residues" evidence="1">
    <location>
        <begin position="107"/>
        <end position="116"/>
    </location>
</feature>
<evidence type="ECO:0000313" key="3">
    <source>
        <dbReference type="Proteomes" id="UP000594263"/>
    </source>
</evidence>
<dbReference type="Gramene" id="Kaladp0073s0054.1.v1.1">
    <property type="protein sequence ID" value="Kaladp0073s0054.1.v1.1.CDS.1"/>
    <property type="gene ID" value="Kaladp0073s0054.v1.1"/>
</dbReference>
<dbReference type="Proteomes" id="UP000594263">
    <property type="component" value="Unplaced"/>
</dbReference>
<feature type="region of interest" description="Disordered" evidence="1">
    <location>
        <begin position="1"/>
        <end position="116"/>
    </location>
</feature>
<protein>
    <submittedName>
        <fullName evidence="2">Uncharacterized protein</fullName>
    </submittedName>
</protein>
<evidence type="ECO:0000256" key="1">
    <source>
        <dbReference type="SAM" id="MobiDB-lite"/>
    </source>
</evidence>
<proteinExistence type="predicted"/>
<sequence>MESSQVVGAAGEERAGSSESGWTMYILSPSGGEDALSRGGNSPHVNDENLGSDDSTVSDASSRPSHPDTGRGGLPAAGKKGRNKQDKGEKKGGSAHKAGTAYGRVRSGAKLRKPKQ</sequence>
<organism evidence="2 3">
    <name type="scientific">Kalanchoe fedtschenkoi</name>
    <name type="common">Lavender scallops</name>
    <name type="synonym">South American air plant</name>
    <dbReference type="NCBI Taxonomy" id="63787"/>
    <lineage>
        <taxon>Eukaryota</taxon>
        <taxon>Viridiplantae</taxon>
        <taxon>Streptophyta</taxon>
        <taxon>Embryophyta</taxon>
        <taxon>Tracheophyta</taxon>
        <taxon>Spermatophyta</taxon>
        <taxon>Magnoliopsida</taxon>
        <taxon>eudicotyledons</taxon>
        <taxon>Gunneridae</taxon>
        <taxon>Pentapetalae</taxon>
        <taxon>Saxifragales</taxon>
        <taxon>Crassulaceae</taxon>
        <taxon>Kalanchoe</taxon>
    </lineage>
</organism>
<feature type="compositionally biased region" description="Basic and acidic residues" evidence="1">
    <location>
        <begin position="83"/>
        <end position="92"/>
    </location>
</feature>
<keyword evidence="3" id="KW-1185">Reference proteome</keyword>
<dbReference type="EnsemblPlants" id="Kaladp0073s0054.1.v1.1">
    <property type="protein sequence ID" value="Kaladp0073s0054.1.v1.1.CDS.1"/>
    <property type="gene ID" value="Kaladp0073s0054.v1.1"/>
</dbReference>